<dbReference type="InterPro" id="IPR001232">
    <property type="entry name" value="SKP1-like"/>
</dbReference>
<dbReference type="Pfam" id="PF01466">
    <property type="entry name" value="Skp1"/>
    <property type="match status" value="1"/>
</dbReference>
<dbReference type="STRING" id="3469.A0A4Y7I5S4"/>
<proteinExistence type="inferred from homology"/>
<evidence type="ECO:0000256" key="3">
    <source>
        <dbReference type="ARBA" id="ARBA00022786"/>
    </source>
</evidence>
<dbReference type="SMART" id="SM00512">
    <property type="entry name" value="Skp1"/>
    <property type="match status" value="1"/>
</dbReference>
<comment type="pathway">
    <text evidence="1 4">Protein modification; protein ubiquitination.</text>
</comment>
<keyword evidence="8" id="KW-1185">Reference proteome</keyword>
<feature type="domain" description="SKP1 component dimerisation" evidence="5">
    <location>
        <begin position="150"/>
        <end position="191"/>
    </location>
</feature>
<organism evidence="7 8">
    <name type="scientific">Papaver somniferum</name>
    <name type="common">Opium poppy</name>
    <dbReference type="NCBI Taxonomy" id="3469"/>
    <lineage>
        <taxon>Eukaryota</taxon>
        <taxon>Viridiplantae</taxon>
        <taxon>Streptophyta</taxon>
        <taxon>Embryophyta</taxon>
        <taxon>Tracheophyta</taxon>
        <taxon>Spermatophyta</taxon>
        <taxon>Magnoliopsida</taxon>
        <taxon>Ranunculales</taxon>
        <taxon>Papaveraceae</taxon>
        <taxon>Papaveroideae</taxon>
        <taxon>Papaver</taxon>
    </lineage>
</organism>
<comment type="function">
    <text evidence="4">Involved in ubiquitination and subsequent proteasomal degradation of target proteins. Together with CUL1, RBX1 and a F-box protein, it forms a SCF E3 ubiquitin ligase complex. The functional specificity of this complex depends on the type of F-box protein. In the SCF complex, it serves as an adapter that links the F-box protein to CUL1.</text>
</comment>
<dbReference type="AlphaFoldDB" id="A0A4Y7I5S4"/>
<evidence type="ECO:0000256" key="2">
    <source>
        <dbReference type="ARBA" id="ARBA00009993"/>
    </source>
</evidence>
<dbReference type="Gramene" id="RZC43436">
    <property type="protein sequence ID" value="RZC43436"/>
    <property type="gene ID" value="C5167_036385"/>
</dbReference>
<evidence type="ECO:0000259" key="5">
    <source>
        <dbReference type="Pfam" id="PF01466"/>
    </source>
</evidence>
<sequence>MDNISDIRICQSLPYPANVFYDLVVPTDNKVTLRTDGRDFTVDVAVAFKSLHIKGKIQLMIHSGKVDNNLVISLDGMVSGHVLELVIEYCEKHPLKYEKDVRSSDADVSDDECIEVTPTPETWDAYFDKKVDLPTLFGLILAADYLTIRSLLDLTCEEVADMIKVKTADGICEFFKIEHALIPSEEERLRRYISMT</sequence>
<dbReference type="InterPro" id="IPR036296">
    <property type="entry name" value="SKP1-like_dim_sf"/>
</dbReference>
<comment type="subunit">
    <text evidence="4">Part of a SCF (SKP1-cullin-F-box) protein ligase complex.</text>
</comment>
<feature type="domain" description="SKP1 component POZ" evidence="6">
    <location>
        <begin position="35"/>
        <end position="93"/>
    </location>
</feature>
<dbReference type="GO" id="GO:0009867">
    <property type="term" value="P:jasmonic acid mediated signaling pathway"/>
    <property type="evidence" value="ECO:0007669"/>
    <property type="project" value="UniProtKB-ARBA"/>
</dbReference>
<dbReference type="UniPathway" id="UPA00143"/>
<protein>
    <recommendedName>
        <fullName evidence="4">SKP1-like protein</fullName>
    </recommendedName>
</protein>
<keyword evidence="3 4" id="KW-0833">Ubl conjugation pathway</keyword>
<dbReference type="PANTHER" id="PTHR11165">
    <property type="entry name" value="SKP1"/>
    <property type="match status" value="1"/>
</dbReference>
<dbReference type="SUPFAM" id="SSF54695">
    <property type="entry name" value="POZ domain"/>
    <property type="match status" value="1"/>
</dbReference>
<dbReference type="Pfam" id="PF03931">
    <property type="entry name" value="Skp1_POZ"/>
    <property type="match status" value="1"/>
</dbReference>
<evidence type="ECO:0000313" key="8">
    <source>
        <dbReference type="Proteomes" id="UP000316621"/>
    </source>
</evidence>
<evidence type="ECO:0000313" key="7">
    <source>
        <dbReference type="EMBL" id="RZC43436.1"/>
    </source>
</evidence>
<evidence type="ECO:0000259" key="6">
    <source>
        <dbReference type="Pfam" id="PF03931"/>
    </source>
</evidence>
<dbReference type="InterPro" id="IPR016897">
    <property type="entry name" value="SKP1"/>
</dbReference>
<dbReference type="SUPFAM" id="SSF81382">
    <property type="entry name" value="Skp1 dimerisation domain-like"/>
    <property type="match status" value="1"/>
</dbReference>
<dbReference type="Proteomes" id="UP000316621">
    <property type="component" value="Chromosome 1"/>
</dbReference>
<comment type="similarity">
    <text evidence="2 4">Belongs to the SKP1 family.</text>
</comment>
<reference evidence="7 8" key="1">
    <citation type="journal article" date="2018" name="Science">
        <title>The opium poppy genome and morphinan production.</title>
        <authorList>
            <person name="Guo L."/>
            <person name="Winzer T."/>
            <person name="Yang X."/>
            <person name="Li Y."/>
            <person name="Ning Z."/>
            <person name="He Z."/>
            <person name="Teodor R."/>
            <person name="Lu Y."/>
            <person name="Bowser T.A."/>
            <person name="Graham I.A."/>
            <person name="Ye K."/>
        </authorList>
    </citation>
    <scope>NUCLEOTIDE SEQUENCE [LARGE SCALE GENOMIC DNA]</scope>
    <source>
        <strain evidence="8">cv. HN1</strain>
        <tissue evidence="7">Leaves</tissue>
    </source>
</reference>
<dbReference type="GO" id="GO:0016567">
    <property type="term" value="P:protein ubiquitination"/>
    <property type="evidence" value="ECO:0007669"/>
    <property type="project" value="UniProtKB-UniRule"/>
</dbReference>
<gene>
    <name evidence="7" type="ORF">C5167_036385</name>
</gene>
<dbReference type="InterPro" id="IPR016072">
    <property type="entry name" value="Skp1_comp_dimer"/>
</dbReference>
<accession>A0A4Y7I5S4</accession>
<dbReference type="EMBL" id="CM010715">
    <property type="protein sequence ID" value="RZC43436.1"/>
    <property type="molecule type" value="Genomic_DNA"/>
</dbReference>
<dbReference type="InterPro" id="IPR011333">
    <property type="entry name" value="SKP1/BTB/POZ_sf"/>
</dbReference>
<evidence type="ECO:0000256" key="4">
    <source>
        <dbReference type="PIRNR" id="PIRNR028729"/>
    </source>
</evidence>
<dbReference type="Gene3D" id="3.30.710.10">
    <property type="entry name" value="Potassium Channel Kv1.1, Chain A"/>
    <property type="match status" value="1"/>
</dbReference>
<dbReference type="GO" id="GO:0006511">
    <property type="term" value="P:ubiquitin-dependent protein catabolic process"/>
    <property type="evidence" value="ECO:0007669"/>
    <property type="project" value="InterPro"/>
</dbReference>
<dbReference type="InterPro" id="IPR016073">
    <property type="entry name" value="Skp1_comp_POZ"/>
</dbReference>
<dbReference type="PIRSF" id="PIRSF028729">
    <property type="entry name" value="E3_ubiquit_lig_SCF_Skp"/>
    <property type="match status" value="1"/>
</dbReference>
<name>A0A4Y7I5S4_PAPSO</name>
<evidence type="ECO:0000256" key="1">
    <source>
        <dbReference type="ARBA" id="ARBA00004906"/>
    </source>
</evidence>